<dbReference type="Proteomes" id="UP001301869">
    <property type="component" value="Chromosome"/>
</dbReference>
<keyword evidence="3" id="KW-1185">Reference proteome</keyword>
<sequence length="55" mass="5955">MRISFWKRLAFYILVSLVIMVLLSLFAEDSDARAGIRPAGATACAIAPSATPESR</sequence>
<organism evidence="2 3">
    <name type="scientific">Halomonas piscis</name>
    <dbReference type="NCBI Taxonomy" id="3031727"/>
    <lineage>
        <taxon>Bacteria</taxon>
        <taxon>Pseudomonadati</taxon>
        <taxon>Pseudomonadota</taxon>
        <taxon>Gammaproteobacteria</taxon>
        <taxon>Oceanospirillales</taxon>
        <taxon>Halomonadaceae</taxon>
        <taxon>Halomonas</taxon>
    </lineage>
</organism>
<keyword evidence="1" id="KW-0472">Membrane</keyword>
<keyword evidence="1" id="KW-1133">Transmembrane helix</keyword>
<proteinExistence type="predicted"/>
<name>A0ABY9Z2C5_9GAMM</name>
<dbReference type="RefSeq" id="WP_311884636.1">
    <property type="nucleotide sequence ID" value="NZ_CP119391.1"/>
</dbReference>
<keyword evidence="1" id="KW-0812">Transmembrane</keyword>
<gene>
    <name evidence="2" type="ORF">P1P91_03780</name>
</gene>
<evidence type="ECO:0000313" key="3">
    <source>
        <dbReference type="Proteomes" id="UP001301869"/>
    </source>
</evidence>
<evidence type="ECO:0000313" key="2">
    <source>
        <dbReference type="EMBL" id="WNK20811.1"/>
    </source>
</evidence>
<accession>A0ABY9Z2C5</accession>
<protein>
    <submittedName>
        <fullName evidence="2">Uncharacterized protein</fullName>
    </submittedName>
</protein>
<evidence type="ECO:0000256" key="1">
    <source>
        <dbReference type="SAM" id="Phobius"/>
    </source>
</evidence>
<reference evidence="2 3" key="1">
    <citation type="submission" date="2023-03" db="EMBL/GenBank/DDBJ databases">
        <title>Halomonas sp. nov., isolated from Korean tranditional fermented seafood 'Jeotgal'.</title>
        <authorList>
            <person name="Kim B."/>
            <person name="Shin N.-R."/>
        </authorList>
    </citation>
    <scope>NUCLEOTIDE SEQUENCE [LARGE SCALE GENOMIC DNA]</scope>
    <source>
        <strain evidence="2 3">SG2L-4</strain>
    </source>
</reference>
<dbReference type="EMBL" id="CP119391">
    <property type="protein sequence ID" value="WNK20811.1"/>
    <property type="molecule type" value="Genomic_DNA"/>
</dbReference>
<feature type="transmembrane region" description="Helical" evidence="1">
    <location>
        <begin position="9"/>
        <end position="27"/>
    </location>
</feature>